<reference evidence="1 2" key="1">
    <citation type="submission" date="2024-03" db="EMBL/GenBank/DDBJ databases">
        <title>The Acrasis kona genome and developmental transcriptomes reveal deep origins of eukaryotic multicellular pathways.</title>
        <authorList>
            <person name="Sheikh S."/>
            <person name="Fu C.-J."/>
            <person name="Brown M.W."/>
            <person name="Baldauf S.L."/>
        </authorList>
    </citation>
    <scope>NUCLEOTIDE SEQUENCE [LARGE SCALE GENOMIC DNA]</scope>
    <source>
        <strain evidence="1 2">ATCC MYA-3509</strain>
    </source>
</reference>
<dbReference type="Gene3D" id="3.50.50.100">
    <property type="match status" value="1"/>
</dbReference>
<organism evidence="1 2">
    <name type="scientific">Acrasis kona</name>
    <dbReference type="NCBI Taxonomy" id="1008807"/>
    <lineage>
        <taxon>Eukaryota</taxon>
        <taxon>Discoba</taxon>
        <taxon>Heterolobosea</taxon>
        <taxon>Tetramitia</taxon>
        <taxon>Eutetramitia</taxon>
        <taxon>Acrasidae</taxon>
        <taxon>Acrasis</taxon>
    </lineage>
</organism>
<proteinExistence type="predicted"/>
<evidence type="ECO:0000313" key="1">
    <source>
        <dbReference type="EMBL" id="KAL0478436.1"/>
    </source>
</evidence>
<dbReference type="AlphaFoldDB" id="A0AAW2YLR8"/>
<gene>
    <name evidence="1" type="ORF">AKO1_008513</name>
</gene>
<dbReference type="Proteomes" id="UP001431209">
    <property type="component" value="Unassembled WGS sequence"/>
</dbReference>
<name>A0AAW2YLR8_9EUKA</name>
<dbReference type="EMBL" id="JAOPGA020000390">
    <property type="protein sequence ID" value="KAL0478436.1"/>
    <property type="molecule type" value="Genomic_DNA"/>
</dbReference>
<keyword evidence="2" id="KW-1185">Reference proteome</keyword>
<accession>A0AAW2YLR8</accession>
<evidence type="ECO:0000313" key="2">
    <source>
        <dbReference type="Proteomes" id="UP001431209"/>
    </source>
</evidence>
<comment type="caution">
    <text evidence="1">The sequence shown here is derived from an EMBL/GenBank/DDBJ whole genome shotgun (WGS) entry which is preliminary data.</text>
</comment>
<protein>
    <submittedName>
        <fullName evidence="1">Uncharacterized protein</fullName>
    </submittedName>
</protein>
<sequence>MFEKHLPHTLDVNTNQVVVDQYFRIRQGTLVVYNNENKLFAIGDMIHTDEPKASNLAIQHAKIVSKVIRAMEAGEKLPKYEATSSPVRFELGSVILCIKISFLSVPNMVMGHVSLAHKVTDLYLEMTIKHIIQVVGMCSSA</sequence>